<evidence type="ECO:0000256" key="1">
    <source>
        <dbReference type="ARBA" id="ARBA00022729"/>
    </source>
</evidence>
<dbReference type="GO" id="GO:0004888">
    <property type="term" value="F:transmembrane signaling receptor activity"/>
    <property type="evidence" value="ECO:0007669"/>
    <property type="project" value="TreeGrafter"/>
</dbReference>
<dbReference type="SMART" id="SM00409">
    <property type="entry name" value="IG"/>
    <property type="match status" value="5"/>
</dbReference>
<reference evidence="7" key="1">
    <citation type="journal article" date="2016" name="Nature">
        <title>Genome evolution in the allotetraploid frog Xenopus laevis.</title>
        <authorList>
            <person name="Session A.M."/>
            <person name="Uno Y."/>
            <person name="Kwon T."/>
            <person name="Chapman J.A."/>
            <person name="Toyoda A."/>
            <person name="Takahashi S."/>
            <person name="Fukui A."/>
            <person name="Hikosaka A."/>
            <person name="Suzuki A."/>
            <person name="Kondo M."/>
            <person name="van Heeringen S.J."/>
            <person name="Quigley I."/>
            <person name="Heinz S."/>
            <person name="Ogino H."/>
            <person name="Ochi H."/>
            <person name="Hellsten U."/>
            <person name="Lyons J.B."/>
            <person name="Simakov O."/>
            <person name="Putnam N."/>
            <person name="Stites J."/>
            <person name="Kuroki Y."/>
            <person name="Tanaka T."/>
            <person name="Michiue T."/>
            <person name="Watanabe M."/>
            <person name="Bogdanovic O."/>
            <person name="Lister R."/>
            <person name="Georgiou G."/>
            <person name="Paranjpe S.S."/>
            <person name="van Kruijsbergen I."/>
            <person name="Shu S."/>
            <person name="Carlson J."/>
            <person name="Kinoshita T."/>
            <person name="Ohta Y."/>
            <person name="Mawaribuchi S."/>
            <person name="Jenkins J."/>
            <person name="Grimwood J."/>
            <person name="Schmutz J."/>
            <person name="Mitros T."/>
            <person name="Mozaffari S.V."/>
            <person name="Suzuki Y."/>
            <person name="Haramoto Y."/>
            <person name="Yamamoto T.S."/>
            <person name="Takagi C."/>
            <person name="Heald R."/>
            <person name="Miller K."/>
            <person name="Haudenschild C."/>
            <person name="Kitzman J."/>
            <person name="Nakayama T."/>
            <person name="Izutsu Y."/>
            <person name="Robert J."/>
            <person name="Fortriede J."/>
            <person name="Burns K."/>
            <person name="Lotay V."/>
            <person name="Karimi K."/>
            <person name="Yasuoka Y."/>
            <person name="Dichmann D.S."/>
            <person name="Flajnik M.F."/>
            <person name="Houston D.W."/>
            <person name="Shendure J."/>
            <person name="DuPasquier L."/>
            <person name="Vize P.D."/>
            <person name="Zorn A.M."/>
            <person name="Ito M."/>
            <person name="Marcotte E.M."/>
            <person name="Wallingford J.B."/>
            <person name="Ito Y."/>
            <person name="Asashima M."/>
            <person name="Ueno N."/>
            <person name="Matsuda Y."/>
            <person name="Veenstra G.J."/>
            <person name="Fujiyama A."/>
            <person name="Harland R.M."/>
            <person name="Taira M."/>
            <person name="Rokhsar D.S."/>
        </authorList>
    </citation>
    <scope>NUCLEOTIDE SEQUENCE [LARGE SCALE GENOMIC DNA]</scope>
    <source>
        <strain evidence="7">J</strain>
    </source>
</reference>
<dbReference type="Pfam" id="PF13895">
    <property type="entry name" value="Ig_2"/>
    <property type="match status" value="5"/>
</dbReference>
<feature type="domain" description="Ig-like" evidence="5">
    <location>
        <begin position="273"/>
        <end position="357"/>
    </location>
</feature>
<dbReference type="InterPro" id="IPR003598">
    <property type="entry name" value="Ig_sub2"/>
</dbReference>
<dbReference type="EMBL" id="CM004480">
    <property type="protein sequence ID" value="OCT69405.1"/>
    <property type="molecule type" value="Genomic_DNA"/>
</dbReference>
<keyword evidence="4" id="KW-0393">Immunoglobulin domain</keyword>
<evidence type="ECO:0000313" key="7">
    <source>
        <dbReference type="Proteomes" id="UP000694892"/>
    </source>
</evidence>
<dbReference type="InterPro" id="IPR036179">
    <property type="entry name" value="Ig-like_dom_sf"/>
</dbReference>
<feature type="domain" description="Ig-like" evidence="5">
    <location>
        <begin position="5"/>
        <end position="85"/>
    </location>
</feature>
<keyword evidence="1" id="KW-0732">Signal</keyword>
<dbReference type="InterPro" id="IPR003599">
    <property type="entry name" value="Ig_sub"/>
</dbReference>
<evidence type="ECO:0000256" key="4">
    <source>
        <dbReference type="ARBA" id="ARBA00023319"/>
    </source>
</evidence>
<dbReference type="SMART" id="SM00408">
    <property type="entry name" value="IGc2"/>
    <property type="match status" value="3"/>
</dbReference>
<dbReference type="InterPro" id="IPR050488">
    <property type="entry name" value="Ig_Fc_receptor"/>
</dbReference>
<gene>
    <name evidence="6" type="ORF">XELAEV_18040721mg</name>
</gene>
<dbReference type="GO" id="GO:0007166">
    <property type="term" value="P:cell surface receptor signaling pathway"/>
    <property type="evidence" value="ECO:0007669"/>
    <property type="project" value="TreeGrafter"/>
</dbReference>
<dbReference type="InterPro" id="IPR013783">
    <property type="entry name" value="Ig-like_fold"/>
</dbReference>
<sequence>DSSIPFVSFDPNWATVFTKESVTLTCNVDPPEPRDQSYYWYKDNNFIRMYQKSFKIDNPIVKYGGRYQCQISKGNKSEAVRLQVSHGWLALKVPAFVFEGDELYVSCAGYPGYSARDAVLYKDNKVIGSSPSDADFLVGRANMATSGLYRCTRQVKDGVIYYNYASEEYIFVRELFSKPVMEVNLNHPTEGDHMTITCDTKLSPRRATTELQFVFYRNGHNVQGFSFSNEYDVSSVQLGDSGKYTCEVRTKKQTVEKRSNEINIQVTELFSRPVMKVNKNPLTEGDHMSITCDTKLSPHRETTELQFAFYRNGHNVMGFSLSKQYGVSSVELGNSGKYSCEVRTKSNTVQKRSNEINIQVAELFGTPQIEVIPDQVTEGDHMTITCDTKLSPHRATTELQFVFYRNGHNVQGFSLSNQYGVPSAQLEDSGKYTCEVQTPTGSVRKRSNMLHVQIQGQLSCHLFLILFKL</sequence>
<dbReference type="Proteomes" id="UP000694892">
    <property type="component" value="Chromosome 8L"/>
</dbReference>
<dbReference type="InterPro" id="IPR007110">
    <property type="entry name" value="Ig-like_dom"/>
</dbReference>
<dbReference type="PANTHER" id="PTHR11481:SF116">
    <property type="entry name" value="FC RECEPTOR-LIKE B"/>
    <property type="match status" value="1"/>
</dbReference>
<dbReference type="FunFam" id="2.60.40.10:FF:000651">
    <property type="entry name" value="Fc receptor like 1"/>
    <property type="match status" value="3"/>
</dbReference>
<evidence type="ECO:0000313" key="6">
    <source>
        <dbReference type="EMBL" id="OCT69405.1"/>
    </source>
</evidence>
<feature type="domain" description="Ig-like" evidence="5">
    <location>
        <begin position="367"/>
        <end position="444"/>
    </location>
</feature>
<keyword evidence="3" id="KW-1015">Disulfide bond</keyword>
<dbReference type="GO" id="GO:0009897">
    <property type="term" value="C:external side of plasma membrane"/>
    <property type="evidence" value="ECO:0007669"/>
    <property type="project" value="TreeGrafter"/>
</dbReference>
<name>A0A974CB77_XENLA</name>
<dbReference type="GO" id="GO:0006955">
    <property type="term" value="P:immune response"/>
    <property type="evidence" value="ECO:0007669"/>
    <property type="project" value="TreeGrafter"/>
</dbReference>
<dbReference type="PROSITE" id="PS50835">
    <property type="entry name" value="IG_LIKE"/>
    <property type="match status" value="4"/>
</dbReference>
<evidence type="ECO:0000259" key="5">
    <source>
        <dbReference type="PROSITE" id="PS50835"/>
    </source>
</evidence>
<protein>
    <recommendedName>
        <fullName evidence="5">Ig-like domain-containing protein</fullName>
    </recommendedName>
</protein>
<evidence type="ECO:0000256" key="3">
    <source>
        <dbReference type="ARBA" id="ARBA00023157"/>
    </source>
</evidence>
<feature type="non-terminal residue" evidence="6">
    <location>
        <position position="1"/>
    </location>
</feature>
<dbReference type="PANTHER" id="PTHR11481">
    <property type="entry name" value="IMMUNOGLOBULIN FC RECEPTOR"/>
    <property type="match status" value="1"/>
</dbReference>
<dbReference type="Gene3D" id="2.60.40.10">
    <property type="entry name" value="Immunoglobulins"/>
    <property type="match status" value="5"/>
</dbReference>
<evidence type="ECO:0000256" key="2">
    <source>
        <dbReference type="ARBA" id="ARBA00022737"/>
    </source>
</evidence>
<dbReference type="SUPFAM" id="SSF48726">
    <property type="entry name" value="Immunoglobulin"/>
    <property type="match status" value="5"/>
</dbReference>
<organism evidence="6 7">
    <name type="scientific">Xenopus laevis</name>
    <name type="common">African clawed frog</name>
    <dbReference type="NCBI Taxonomy" id="8355"/>
    <lineage>
        <taxon>Eukaryota</taxon>
        <taxon>Metazoa</taxon>
        <taxon>Chordata</taxon>
        <taxon>Craniata</taxon>
        <taxon>Vertebrata</taxon>
        <taxon>Euteleostomi</taxon>
        <taxon>Amphibia</taxon>
        <taxon>Batrachia</taxon>
        <taxon>Anura</taxon>
        <taxon>Pipoidea</taxon>
        <taxon>Pipidae</taxon>
        <taxon>Xenopodinae</taxon>
        <taxon>Xenopus</taxon>
        <taxon>Xenopus</taxon>
    </lineage>
</organism>
<feature type="domain" description="Ig-like" evidence="5">
    <location>
        <begin position="179"/>
        <end position="263"/>
    </location>
</feature>
<dbReference type="AlphaFoldDB" id="A0A974CB77"/>
<accession>A0A974CB77</accession>
<keyword evidence="2" id="KW-0677">Repeat</keyword>
<proteinExistence type="predicted"/>